<dbReference type="CDD" id="cd07989">
    <property type="entry name" value="LPLAT_AGPAT-like"/>
    <property type="match status" value="1"/>
</dbReference>
<dbReference type="GO" id="GO:0047184">
    <property type="term" value="F:1-acylglycerophosphocholine O-acyltransferase activity"/>
    <property type="evidence" value="ECO:0007669"/>
    <property type="project" value="TreeGrafter"/>
</dbReference>
<comment type="subcellular location">
    <subcellularLocation>
        <location evidence="1">Mitochondrion inner membrane</location>
        <topology evidence="1">Peripheral membrane protein</topology>
        <orientation evidence="1">Intermembrane side</orientation>
    </subcellularLocation>
    <subcellularLocation>
        <location evidence="10">Mitochondrion outer membrane</location>
        <topology evidence="10">Peripheral membrane protein</topology>
        <orientation evidence="10">Intermembrane side</orientation>
    </subcellularLocation>
</comment>
<evidence type="ECO:0000256" key="5">
    <source>
        <dbReference type="ARBA" id="ARBA00022792"/>
    </source>
</evidence>
<proteinExistence type="inferred from homology"/>
<evidence type="ECO:0000313" key="14">
    <source>
        <dbReference type="EMBL" id="EGG10956.1"/>
    </source>
</evidence>
<dbReference type="RefSeq" id="XP_007405558.1">
    <property type="nucleotide sequence ID" value="XM_007405496.1"/>
</dbReference>
<dbReference type="GO" id="GO:0005743">
    <property type="term" value="C:mitochondrial inner membrane"/>
    <property type="evidence" value="ECO:0007669"/>
    <property type="project" value="UniProtKB-SubCell"/>
</dbReference>
<dbReference type="EMBL" id="GL883093">
    <property type="protein sequence ID" value="EGG10956.1"/>
    <property type="molecule type" value="Genomic_DNA"/>
</dbReference>
<sequence length="260" mass="29567">MSVYMASVMAIFKPFLNYGMKSVDVSGLPILLEVIENHARRHSTGTGLLTISNHISTLDDPMAWGIMPYRTFFNTNSVRWTLGASDILFTNRLIAPLFQSGQVIETFRGQGIHQPAVDTAIYKLNKAQWVHIFPEGRVNQEGVDPTKLLRFKWGVSRLVLEAAQPPIILPIYLKGFENVMPENRSWPFTLLPRPFQSLKIFIGPPISPFIDLRERFRDAKEADRVKIRIELAAQLRDSLARVGTQEQCHKVDESDHQVSK</sequence>
<evidence type="ECO:0000256" key="9">
    <source>
        <dbReference type="ARBA" id="ARBA00023315"/>
    </source>
</evidence>
<dbReference type="Pfam" id="PF01553">
    <property type="entry name" value="Acyltransferase"/>
    <property type="match status" value="1"/>
</dbReference>
<dbReference type="GeneID" id="18928386"/>
<evidence type="ECO:0000256" key="2">
    <source>
        <dbReference type="ARBA" id="ARBA00010524"/>
    </source>
</evidence>
<evidence type="ECO:0000256" key="10">
    <source>
        <dbReference type="ARBA" id="ARBA00024323"/>
    </source>
</evidence>
<dbReference type="Proteomes" id="UP000001072">
    <property type="component" value="Unassembled WGS sequence"/>
</dbReference>
<keyword evidence="9" id="KW-0012">Acyltransferase</keyword>
<evidence type="ECO:0000256" key="4">
    <source>
        <dbReference type="ARBA" id="ARBA00022787"/>
    </source>
</evidence>
<evidence type="ECO:0000256" key="11">
    <source>
        <dbReference type="ARBA" id="ARBA00047906"/>
    </source>
</evidence>
<dbReference type="OrthoDB" id="193467at2759"/>
<dbReference type="AlphaFoldDB" id="F4R9B2"/>
<evidence type="ECO:0000259" key="13">
    <source>
        <dbReference type="SMART" id="SM00563"/>
    </source>
</evidence>
<protein>
    <recommendedName>
        <fullName evidence="12">Tafazzin family protein</fullName>
    </recommendedName>
</protein>
<dbReference type="STRING" id="747676.F4R9B2"/>
<evidence type="ECO:0000256" key="8">
    <source>
        <dbReference type="ARBA" id="ARBA00023136"/>
    </source>
</evidence>
<dbReference type="GO" id="GO:0035965">
    <property type="term" value="P:cardiolipin acyl-chain remodeling"/>
    <property type="evidence" value="ECO:0007669"/>
    <property type="project" value="TreeGrafter"/>
</dbReference>
<dbReference type="KEGG" id="mlr:MELLADRAFT_46945"/>
<feature type="domain" description="Phospholipid/glycerol acyltransferase" evidence="13">
    <location>
        <begin position="48"/>
        <end position="176"/>
    </location>
</feature>
<dbReference type="HOGENOM" id="CLU_046747_3_0_1"/>
<keyword evidence="7" id="KW-0496">Mitochondrion</keyword>
<evidence type="ECO:0000256" key="1">
    <source>
        <dbReference type="ARBA" id="ARBA00004137"/>
    </source>
</evidence>
<accession>F4R9B2</accession>
<dbReference type="InterPro" id="IPR000872">
    <property type="entry name" value="Tafazzin"/>
</dbReference>
<keyword evidence="5" id="KW-0999">Mitochondrion inner membrane</keyword>
<dbReference type="VEuPathDB" id="FungiDB:MELLADRAFT_46945"/>
<keyword evidence="15" id="KW-1185">Reference proteome</keyword>
<keyword evidence="4" id="KW-1000">Mitochondrion outer membrane</keyword>
<name>F4R9B2_MELLP</name>
<dbReference type="InParanoid" id="F4R9B2"/>
<keyword evidence="3" id="KW-0808">Transferase</keyword>
<gene>
    <name evidence="14" type="ORF">MELLADRAFT_46945</name>
</gene>
<evidence type="ECO:0000256" key="7">
    <source>
        <dbReference type="ARBA" id="ARBA00023128"/>
    </source>
</evidence>
<dbReference type="GO" id="GO:0007007">
    <property type="term" value="P:inner mitochondrial membrane organization"/>
    <property type="evidence" value="ECO:0007669"/>
    <property type="project" value="TreeGrafter"/>
</dbReference>
<evidence type="ECO:0000256" key="3">
    <source>
        <dbReference type="ARBA" id="ARBA00022679"/>
    </source>
</evidence>
<dbReference type="PANTHER" id="PTHR12497:SF0">
    <property type="entry name" value="TAFAZZIN"/>
    <property type="match status" value="1"/>
</dbReference>
<evidence type="ECO:0000256" key="6">
    <source>
        <dbReference type="ARBA" id="ARBA00023098"/>
    </source>
</evidence>
<dbReference type="PANTHER" id="PTHR12497">
    <property type="entry name" value="TAZ PROTEIN TAFAZZIN"/>
    <property type="match status" value="1"/>
</dbReference>
<dbReference type="SMART" id="SM00563">
    <property type="entry name" value="PlsC"/>
    <property type="match status" value="1"/>
</dbReference>
<keyword evidence="8" id="KW-0472">Membrane</keyword>
<dbReference type="PRINTS" id="PR00979">
    <property type="entry name" value="TAFAZZIN"/>
</dbReference>
<dbReference type="eggNOG" id="KOG2847">
    <property type="taxonomic scope" value="Eukaryota"/>
</dbReference>
<organism evidence="15">
    <name type="scientific">Melampsora larici-populina (strain 98AG31 / pathotype 3-4-7)</name>
    <name type="common">Poplar leaf rust fungus</name>
    <dbReference type="NCBI Taxonomy" id="747676"/>
    <lineage>
        <taxon>Eukaryota</taxon>
        <taxon>Fungi</taxon>
        <taxon>Dikarya</taxon>
        <taxon>Basidiomycota</taxon>
        <taxon>Pucciniomycotina</taxon>
        <taxon>Pucciniomycetes</taxon>
        <taxon>Pucciniales</taxon>
        <taxon>Melampsoraceae</taxon>
        <taxon>Melampsora</taxon>
    </lineage>
</organism>
<comment type="similarity">
    <text evidence="2 12">Belongs to the taffazin family.</text>
</comment>
<evidence type="ECO:0000313" key="15">
    <source>
        <dbReference type="Proteomes" id="UP000001072"/>
    </source>
</evidence>
<evidence type="ECO:0000256" key="12">
    <source>
        <dbReference type="RuleBase" id="RU365062"/>
    </source>
</evidence>
<comment type="catalytic activity">
    <reaction evidence="11">
        <text>1'-[1,2-diacyl-sn-glycero-3-phospho],3'-[1-acyl-sn-glycero-3-phospho]-glycerol + a 1,2-diacyl-sn-glycero-3-phosphocholine = a cardiolipin + a 1-acyl-sn-glycero-3-phosphocholine</text>
        <dbReference type="Rhea" id="RHEA:33731"/>
        <dbReference type="ChEBI" id="CHEBI:57643"/>
        <dbReference type="ChEBI" id="CHEBI:58168"/>
        <dbReference type="ChEBI" id="CHEBI:62237"/>
        <dbReference type="ChEBI" id="CHEBI:64743"/>
    </reaction>
    <physiologicalReaction direction="left-to-right" evidence="11">
        <dbReference type="Rhea" id="RHEA:33732"/>
    </physiologicalReaction>
    <physiologicalReaction direction="right-to-left" evidence="11">
        <dbReference type="Rhea" id="RHEA:33733"/>
    </physiologicalReaction>
</comment>
<reference evidence="15" key="1">
    <citation type="journal article" date="2011" name="Proc. Natl. Acad. Sci. U.S.A.">
        <title>Obligate biotrophy features unraveled by the genomic analysis of rust fungi.</title>
        <authorList>
            <person name="Duplessis S."/>
            <person name="Cuomo C.A."/>
            <person name="Lin Y.-C."/>
            <person name="Aerts A."/>
            <person name="Tisserant E."/>
            <person name="Veneault-Fourrey C."/>
            <person name="Joly D.L."/>
            <person name="Hacquard S."/>
            <person name="Amselem J."/>
            <person name="Cantarel B.L."/>
            <person name="Chiu R."/>
            <person name="Coutinho P.M."/>
            <person name="Feau N."/>
            <person name="Field M."/>
            <person name="Frey P."/>
            <person name="Gelhaye E."/>
            <person name="Goldberg J."/>
            <person name="Grabherr M.G."/>
            <person name="Kodira C.D."/>
            <person name="Kohler A."/>
            <person name="Kuees U."/>
            <person name="Lindquist E.A."/>
            <person name="Lucas S.M."/>
            <person name="Mago R."/>
            <person name="Mauceli E."/>
            <person name="Morin E."/>
            <person name="Murat C."/>
            <person name="Pangilinan J.L."/>
            <person name="Park R."/>
            <person name="Pearson M."/>
            <person name="Quesneville H."/>
            <person name="Rouhier N."/>
            <person name="Sakthikumar S."/>
            <person name="Salamov A.A."/>
            <person name="Schmutz J."/>
            <person name="Selles B."/>
            <person name="Shapiro H."/>
            <person name="Tanguay P."/>
            <person name="Tuskan G.A."/>
            <person name="Henrissat B."/>
            <person name="Van de Peer Y."/>
            <person name="Rouze P."/>
            <person name="Ellis J.G."/>
            <person name="Dodds P.N."/>
            <person name="Schein J.E."/>
            <person name="Zhong S."/>
            <person name="Hamelin R.C."/>
            <person name="Grigoriev I.V."/>
            <person name="Szabo L.J."/>
            <person name="Martin F."/>
        </authorList>
    </citation>
    <scope>NUCLEOTIDE SEQUENCE [LARGE SCALE GENOMIC DNA]</scope>
    <source>
        <strain evidence="15">98AG31 / pathotype 3-4-7</strain>
    </source>
</reference>
<dbReference type="SUPFAM" id="SSF69593">
    <property type="entry name" value="Glycerol-3-phosphate (1)-acyltransferase"/>
    <property type="match status" value="1"/>
</dbReference>
<dbReference type="GO" id="GO:0005741">
    <property type="term" value="C:mitochondrial outer membrane"/>
    <property type="evidence" value="ECO:0007669"/>
    <property type="project" value="UniProtKB-SubCell"/>
</dbReference>
<dbReference type="InterPro" id="IPR002123">
    <property type="entry name" value="Plipid/glycerol_acylTrfase"/>
</dbReference>
<keyword evidence="6" id="KW-0443">Lipid metabolism</keyword>